<dbReference type="Gene3D" id="3.40.630.30">
    <property type="match status" value="1"/>
</dbReference>
<reference evidence="2 3" key="1">
    <citation type="journal article" date="2016" name="Int. J. Syst. Evol. Microbiol.">
        <title>Agromyces aureus sp. nov., isolated from the rhizosphere of Salix caprea L. grown in a heavy-metal-contaminated soil.</title>
        <authorList>
            <person name="Corretto E."/>
            <person name="Antonielli L."/>
            <person name="Sessitsch A."/>
            <person name="Compant S."/>
            <person name="Gorfer M."/>
            <person name="Kuffner M."/>
            <person name="Brader G."/>
        </authorList>
    </citation>
    <scope>NUCLEOTIDE SEQUENCE [LARGE SCALE GENOMIC DNA]</scope>
    <source>
        <strain evidence="2 3">AR33</strain>
    </source>
</reference>
<reference evidence="3" key="2">
    <citation type="submission" date="2016-01" db="EMBL/GenBank/DDBJ databases">
        <title>Complete genome sequence of Agromyces aureus AR33T and comparison with related organisms.</title>
        <authorList>
            <person name="Corretto E."/>
            <person name="Antonielli L."/>
            <person name="Sessitsch A."/>
            <person name="Brader G."/>
        </authorList>
    </citation>
    <scope>NUCLEOTIDE SEQUENCE [LARGE SCALE GENOMIC DNA]</scope>
    <source>
        <strain evidence="3">AR33</strain>
    </source>
</reference>
<dbReference type="SUPFAM" id="SSF55729">
    <property type="entry name" value="Acyl-CoA N-acyltransferases (Nat)"/>
    <property type="match status" value="1"/>
</dbReference>
<dbReference type="AlphaFoldDB" id="A0A191WGT2"/>
<proteinExistence type="predicted"/>
<protein>
    <recommendedName>
        <fullName evidence="1">N-acetyltransferase domain-containing protein</fullName>
    </recommendedName>
</protein>
<dbReference type="GO" id="GO:0016747">
    <property type="term" value="F:acyltransferase activity, transferring groups other than amino-acyl groups"/>
    <property type="evidence" value="ECO:0007669"/>
    <property type="project" value="InterPro"/>
</dbReference>
<dbReference type="InterPro" id="IPR000182">
    <property type="entry name" value="GNAT_dom"/>
</dbReference>
<organism evidence="2 3">
    <name type="scientific">Agromyces aureus</name>
    <dbReference type="NCBI Taxonomy" id="453304"/>
    <lineage>
        <taxon>Bacteria</taxon>
        <taxon>Bacillati</taxon>
        <taxon>Actinomycetota</taxon>
        <taxon>Actinomycetes</taxon>
        <taxon>Micrococcales</taxon>
        <taxon>Microbacteriaceae</taxon>
        <taxon>Agromyces</taxon>
    </lineage>
</organism>
<dbReference type="PROSITE" id="PS51186">
    <property type="entry name" value="GNAT"/>
    <property type="match status" value="1"/>
</dbReference>
<evidence type="ECO:0000313" key="2">
    <source>
        <dbReference type="EMBL" id="ANJ27383.1"/>
    </source>
</evidence>
<dbReference type="Pfam" id="PF00583">
    <property type="entry name" value="Acetyltransf_1"/>
    <property type="match status" value="1"/>
</dbReference>
<dbReference type="Proteomes" id="UP000078437">
    <property type="component" value="Chromosome"/>
</dbReference>
<evidence type="ECO:0000313" key="3">
    <source>
        <dbReference type="Proteomes" id="UP000078437"/>
    </source>
</evidence>
<feature type="domain" description="N-acetyltransferase" evidence="1">
    <location>
        <begin position="41"/>
        <end position="216"/>
    </location>
</feature>
<accession>A0A191WGT2</accession>
<dbReference type="InterPro" id="IPR016181">
    <property type="entry name" value="Acyl_CoA_acyltransferase"/>
</dbReference>
<sequence length="222" mass="24020">MSHPPAIVARMQSQVGTDAHPSELRFVPAREAPFADIEAVFGTRGDPSTCWCQWYKIPGSDWREDPVELAAKLEHQIATAEHGGPGLVAYDGETPVGWCAVEPRPALPRLQAKRIVSKGSSEPEFDDESVWAVTCFVVPRAHRKRGVGGALAEAAVAYAREQGARVLEAYGVDPTARAKVPAADLFPGTVSMFERAGFTEVARPTPSRAVMQVRFDRPGDAD</sequence>
<dbReference type="KEGG" id="agy:ATC03_12330"/>
<evidence type="ECO:0000259" key="1">
    <source>
        <dbReference type="PROSITE" id="PS51186"/>
    </source>
</evidence>
<name>A0A191WGT2_9MICO</name>
<gene>
    <name evidence="2" type="ORF">ATC03_12330</name>
</gene>
<dbReference type="EMBL" id="CP013979">
    <property type="protein sequence ID" value="ANJ27383.1"/>
    <property type="molecule type" value="Genomic_DNA"/>
</dbReference>
<dbReference type="STRING" id="453304.ATC03_12330"/>
<keyword evidence="3" id="KW-1185">Reference proteome</keyword>